<organism evidence="8 9">
    <name type="scientific">Clostridium rhizosphaerae</name>
    <dbReference type="NCBI Taxonomy" id="2803861"/>
    <lineage>
        <taxon>Bacteria</taxon>
        <taxon>Bacillati</taxon>
        <taxon>Bacillota</taxon>
        <taxon>Clostridia</taxon>
        <taxon>Eubacteriales</taxon>
        <taxon>Clostridiaceae</taxon>
        <taxon>Clostridium</taxon>
    </lineage>
</organism>
<dbReference type="PANTHER" id="PTHR43133:SF52">
    <property type="entry name" value="ECF RNA POLYMERASE SIGMA FACTOR SIGL"/>
    <property type="match status" value="1"/>
</dbReference>
<dbReference type="InterPro" id="IPR007627">
    <property type="entry name" value="RNA_pol_sigma70_r2"/>
</dbReference>
<dbReference type="InterPro" id="IPR036388">
    <property type="entry name" value="WH-like_DNA-bd_sf"/>
</dbReference>
<dbReference type="InterPro" id="IPR013324">
    <property type="entry name" value="RNA_pol_sigma_r3/r4-like"/>
</dbReference>
<keyword evidence="4" id="KW-0238">DNA-binding</keyword>
<dbReference type="SUPFAM" id="SSF88659">
    <property type="entry name" value="Sigma3 and sigma4 domains of RNA polymerase sigma factors"/>
    <property type="match status" value="1"/>
</dbReference>
<evidence type="ECO:0000313" key="8">
    <source>
        <dbReference type="EMBL" id="MBL4935647.1"/>
    </source>
</evidence>
<evidence type="ECO:0000256" key="1">
    <source>
        <dbReference type="ARBA" id="ARBA00010641"/>
    </source>
</evidence>
<dbReference type="Pfam" id="PF04542">
    <property type="entry name" value="Sigma70_r2"/>
    <property type="match status" value="1"/>
</dbReference>
<comment type="similarity">
    <text evidence="1">Belongs to the sigma-70 factor family. ECF subfamily.</text>
</comment>
<gene>
    <name evidence="8" type="ORF">JK636_07735</name>
</gene>
<accession>A0ABS1TA74</accession>
<protein>
    <submittedName>
        <fullName evidence="8">RNA polymerase sigma factor</fullName>
    </submittedName>
</protein>
<dbReference type="InterPro" id="IPR014284">
    <property type="entry name" value="RNA_pol_sigma-70_dom"/>
</dbReference>
<keyword evidence="9" id="KW-1185">Reference proteome</keyword>
<sequence>MLDIERLYSDISKELYIYIYKLSGNKDISEEIVQETFFRAMEQILLGNEVLNKAWFYTVGRNLFFDYVRRQHRQEPSDKIEELIDKSSTPSDSELSKSIDRKDIEVVLNSMKESYKNILILREFKELSYEEIAKFMNISVGQVKITLFRARKNFKKMYERRLKS</sequence>
<proteinExistence type="inferred from homology"/>
<dbReference type="Gene3D" id="1.10.10.10">
    <property type="entry name" value="Winged helix-like DNA-binding domain superfamily/Winged helix DNA-binding domain"/>
    <property type="match status" value="1"/>
</dbReference>
<evidence type="ECO:0000259" key="7">
    <source>
        <dbReference type="Pfam" id="PF08281"/>
    </source>
</evidence>
<evidence type="ECO:0000259" key="6">
    <source>
        <dbReference type="Pfam" id="PF04542"/>
    </source>
</evidence>
<keyword evidence="3" id="KW-0731">Sigma factor</keyword>
<evidence type="ECO:0000256" key="2">
    <source>
        <dbReference type="ARBA" id="ARBA00023015"/>
    </source>
</evidence>
<dbReference type="NCBIfam" id="TIGR02937">
    <property type="entry name" value="sigma70-ECF"/>
    <property type="match status" value="1"/>
</dbReference>
<evidence type="ECO:0000256" key="4">
    <source>
        <dbReference type="ARBA" id="ARBA00023125"/>
    </source>
</evidence>
<keyword evidence="5" id="KW-0804">Transcription</keyword>
<keyword evidence="2" id="KW-0805">Transcription regulation</keyword>
<dbReference type="RefSeq" id="WP_202748242.1">
    <property type="nucleotide sequence ID" value="NZ_JAESWC010000002.1"/>
</dbReference>
<feature type="domain" description="RNA polymerase sigma factor 70 region 4 type 2" evidence="7">
    <location>
        <begin position="103"/>
        <end position="152"/>
    </location>
</feature>
<evidence type="ECO:0000313" key="9">
    <source>
        <dbReference type="Proteomes" id="UP000632377"/>
    </source>
</evidence>
<evidence type="ECO:0000256" key="5">
    <source>
        <dbReference type="ARBA" id="ARBA00023163"/>
    </source>
</evidence>
<dbReference type="PANTHER" id="PTHR43133">
    <property type="entry name" value="RNA POLYMERASE ECF-TYPE SIGMA FACTO"/>
    <property type="match status" value="1"/>
</dbReference>
<dbReference type="Pfam" id="PF08281">
    <property type="entry name" value="Sigma70_r4_2"/>
    <property type="match status" value="1"/>
</dbReference>
<dbReference type="CDD" id="cd06171">
    <property type="entry name" value="Sigma70_r4"/>
    <property type="match status" value="1"/>
</dbReference>
<dbReference type="InterPro" id="IPR013325">
    <property type="entry name" value="RNA_pol_sigma_r2"/>
</dbReference>
<dbReference type="Proteomes" id="UP000632377">
    <property type="component" value="Unassembled WGS sequence"/>
</dbReference>
<evidence type="ECO:0000256" key="3">
    <source>
        <dbReference type="ARBA" id="ARBA00023082"/>
    </source>
</evidence>
<dbReference type="InterPro" id="IPR039425">
    <property type="entry name" value="RNA_pol_sigma-70-like"/>
</dbReference>
<name>A0ABS1TA74_9CLOT</name>
<dbReference type="EMBL" id="JAESWC010000002">
    <property type="protein sequence ID" value="MBL4935647.1"/>
    <property type="molecule type" value="Genomic_DNA"/>
</dbReference>
<dbReference type="Gene3D" id="1.10.1740.10">
    <property type="match status" value="1"/>
</dbReference>
<dbReference type="SUPFAM" id="SSF88946">
    <property type="entry name" value="Sigma2 domain of RNA polymerase sigma factors"/>
    <property type="match status" value="1"/>
</dbReference>
<comment type="caution">
    <text evidence="8">The sequence shown here is derived from an EMBL/GenBank/DDBJ whole genome shotgun (WGS) entry which is preliminary data.</text>
</comment>
<feature type="domain" description="RNA polymerase sigma-70 region 2" evidence="6">
    <location>
        <begin position="8"/>
        <end position="73"/>
    </location>
</feature>
<dbReference type="InterPro" id="IPR013249">
    <property type="entry name" value="RNA_pol_sigma70_r4_t2"/>
</dbReference>
<reference evidence="8 9" key="1">
    <citation type="submission" date="2021-01" db="EMBL/GenBank/DDBJ databases">
        <title>Genome public.</title>
        <authorList>
            <person name="Liu C."/>
            <person name="Sun Q."/>
        </authorList>
    </citation>
    <scope>NUCLEOTIDE SEQUENCE [LARGE SCALE GENOMIC DNA]</scope>
    <source>
        <strain evidence="8 9">YIM B02515</strain>
    </source>
</reference>